<dbReference type="SUPFAM" id="SSF56300">
    <property type="entry name" value="Metallo-dependent phosphatases"/>
    <property type="match status" value="1"/>
</dbReference>
<gene>
    <name evidence="4" type="ORF">A2415_02360</name>
</gene>
<dbReference type="InterPro" id="IPR029052">
    <property type="entry name" value="Metallo-depent_PP-like"/>
</dbReference>
<dbReference type="PANTHER" id="PTHR43143:SF1">
    <property type="entry name" value="SERINE_THREONINE-PROTEIN PHOSPHATASE CPPED1"/>
    <property type="match status" value="1"/>
</dbReference>
<evidence type="ECO:0000256" key="2">
    <source>
        <dbReference type="SAM" id="MobiDB-lite"/>
    </source>
</evidence>
<dbReference type="PANTHER" id="PTHR43143">
    <property type="entry name" value="METALLOPHOSPHOESTERASE, CALCINEURIN SUPERFAMILY"/>
    <property type="match status" value="1"/>
</dbReference>
<dbReference type="InterPro" id="IPR051918">
    <property type="entry name" value="STPP_CPPED1"/>
</dbReference>
<protein>
    <recommendedName>
        <fullName evidence="3">Calcineurin-like phosphoesterase domain-containing protein</fullName>
    </recommendedName>
</protein>
<comment type="similarity">
    <text evidence="1">Belongs to the metallophosphoesterase superfamily. YfcE family.</text>
</comment>
<dbReference type="InterPro" id="IPR024654">
    <property type="entry name" value="Calcineurin-like_PHP_lpxH"/>
</dbReference>
<accession>A0A1F4WH16</accession>
<evidence type="ECO:0000313" key="5">
    <source>
        <dbReference type="Proteomes" id="UP000179113"/>
    </source>
</evidence>
<comment type="caution">
    <text evidence="4">The sequence shown here is derived from an EMBL/GenBank/DDBJ whole genome shotgun (WGS) entry which is preliminary data.</text>
</comment>
<proteinExistence type="inferred from homology"/>
<dbReference type="Proteomes" id="UP000179113">
    <property type="component" value="Unassembled WGS sequence"/>
</dbReference>
<organism evidence="4 5">
    <name type="scientific">candidate division WWE3 bacterium RIFOXYC1_FULL_39_7</name>
    <dbReference type="NCBI Taxonomy" id="1802643"/>
    <lineage>
        <taxon>Bacteria</taxon>
        <taxon>Katanobacteria</taxon>
    </lineage>
</organism>
<name>A0A1F4WH16_UNCKA</name>
<reference evidence="4 5" key="1">
    <citation type="journal article" date="2016" name="Nat. Commun.">
        <title>Thousands of microbial genomes shed light on interconnected biogeochemical processes in an aquifer system.</title>
        <authorList>
            <person name="Anantharaman K."/>
            <person name="Brown C.T."/>
            <person name="Hug L.A."/>
            <person name="Sharon I."/>
            <person name="Castelle C.J."/>
            <person name="Probst A.J."/>
            <person name="Thomas B.C."/>
            <person name="Singh A."/>
            <person name="Wilkins M.J."/>
            <person name="Karaoz U."/>
            <person name="Brodie E.L."/>
            <person name="Williams K.H."/>
            <person name="Hubbard S.S."/>
            <person name="Banfield J.F."/>
        </authorList>
    </citation>
    <scope>NUCLEOTIDE SEQUENCE [LARGE SCALE GENOMIC DNA]</scope>
</reference>
<sequence>MAIVVLTVFVLSISFFVKGLSNADSEKLLGYLEPVFDKFNIDEDQLGEVAGKFVSRIGETKVLDADRSQDSTDPDAPEGDKEEQISHNEDDKLLTIALLSDTHNDFDNLREALASVKETSASEVFFLGDFTELGLIEDLEEAKKVMDESKIDYLAIPGDHDLWKTVGPENFNTVFKKNNHSITLNGIKFVLLDNSANYTLISEETINWFKTEIADADFVLLSQPLYHPELQVVMGVVNGEEEPAVKAQAVELLKLIRESDVQAIISGDQHRSDINSDPEKKELKHVVVGALTDERNLQTPRFSIMNVYLGDDFDIKDVVLE</sequence>
<dbReference type="EMBL" id="MEWA01000034">
    <property type="protein sequence ID" value="OGC68669.1"/>
    <property type="molecule type" value="Genomic_DNA"/>
</dbReference>
<dbReference type="Gene3D" id="3.60.21.10">
    <property type="match status" value="1"/>
</dbReference>
<feature type="domain" description="Calcineurin-like phosphoesterase" evidence="3">
    <location>
        <begin position="95"/>
        <end position="306"/>
    </location>
</feature>
<evidence type="ECO:0000313" key="4">
    <source>
        <dbReference type="EMBL" id="OGC68669.1"/>
    </source>
</evidence>
<evidence type="ECO:0000256" key="1">
    <source>
        <dbReference type="ARBA" id="ARBA00008950"/>
    </source>
</evidence>
<dbReference type="AlphaFoldDB" id="A0A1F4WH16"/>
<feature type="region of interest" description="Disordered" evidence="2">
    <location>
        <begin position="64"/>
        <end position="86"/>
    </location>
</feature>
<evidence type="ECO:0000259" key="3">
    <source>
        <dbReference type="Pfam" id="PF12850"/>
    </source>
</evidence>
<dbReference type="Pfam" id="PF12850">
    <property type="entry name" value="Metallophos_2"/>
    <property type="match status" value="1"/>
</dbReference>